<dbReference type="CDD" id="cd02767">
    <property type="entry name" value="MopB_ydeP"/>
    <property type="match status" value="1"/>
</dbReference>
<dbReference type="InterPro" id="IPR037951">
    <property type="entry name" value="MopB_CT_YdeP"/>
</dbReference>
<evidence type="ECO:0000256" key="5">
    <source>
        <dbReference type="ARBA" id="ARBA00022505"/>
    </source>
</evidence>
<keyword evidence="5" id="KW-0500">Molybdenum</keyword>
<dbReference type="Pfam" id="PF01568">
    <property type="entry name" value="Molydop_binding"/>
    <property type="match status" value="1"/>
</dbReference>
<keyword evidence="6" id="KW-0479">Metal-binding</keyword>
<feature type="domain" description="Molybdopterin oxidoreductase" evidence="10">
    <location>
        <begin position="130"/>
        <end position="511"/>
    </location>
</feature>
<reference evidence="12 13" key="1">
    <citation type="journal article" date="2009" name="J. Bacteriol.">
        <title>Genome sequences of three Agrobacterium biovars help elucidate the evolution of multichromosome genomes in bacteria.</title>
        <authorList>
            <person name="Slater S.C."/>
            <person name="Goldman B.S."/>
            <person name="Goodner B."/>
            <person name="Setubal J.C."/>
            <person name="Farrand S.K."/>
            <person name="Nester E.W."/>
            <person name="Burr T.J."/>
            <person name="Banta L."/>
            <person name="Dickerman A.W."/>
            <person name="Paulsen I."/>
            <person name="Otten L."/>
            <person name="Suen G."/>
            <person name="Welch R."/>
            <person name="Almeida N.F."/>
            <person name="Arnold F."/>
            <person name="Burton O.T."/>
            <person name="Du Z."/>
            <person name="Ewing A."/>
            <person name="Godsy E."/>
            <person name="Heisel S."/>
            <person name="Houmiel K.L."/>
            <person name="Jhaveri J."/>
            <person name="Lu J."/>
            <person name="Miller N.M."/>
            <person name="Norton S."/>
            <person name="Chen Q."/>
            <person name="Phoolcharoen W."/>
            <person name="Ohlin V."/>
            <person name="Ondrusek D."/>
            <person name="Pride N."/>
            <person name="Stricklin S.L."/>
            <person name="Sun J."/>
            <person name="Wheeler C."/>
            <person name="Wilson L."/>
            <person name="Zhu H."/>
            <person name="Wood D.W."/>
        </authorList>
    </citation>
    <scope>NUCLEOTIDE SEQUENCE [LARGE SCALE GENOMIC DNA]</scope>
    <source>
        <strain evidence="13">S4 / ATCC BAA-846</strain>
        <plasmid evidence="12 13">pAtS4e</plasmid>
    </source>
</reference>
<gene>
    <name evidence="12" type="primary">fdhF</name>
    <name evidence="12" type="ordered locus">Avi_7586</name>
</gene>
<dbReference type="Gene3D" id="2.40.40.20">
    <property type="match status" value="1"/>
</dbReference>
<dbReference type="PIRSF" id="PIRSF000144">
    <property type="entry name" value="CbbBc"/>
    <property type="match status" value="1"/>
</dbReference>
<evidence type="ECO:0000313" key="12">
    <source>
        <dbReference type="EMBL" id="ACM40188.1"/>
    </source>
</evidence>
<evidence type="ECO:0000256" key="4">
    <source>
        <dbReference type="ARBA" id="ARBA00022485"/>
    </source>
</evidence>
<protein>
    <submittedName>
        <fullName evidence="12">Formate dehydrogenase H alpha subunit</fullName>
    </submittedName>
</protein>
<sequence length="778" mass="85430">MAVLKPPFFLFNLPSKERPAMADPIENPEAEGPAGGWGSVKSIARMLGDNKPSPAILETLYRLNKPAGLMCVSCAWPKPANYHPFEFCENGAKATISDLTSARCTPDFWNRHTVAELRNWKDYDLEQTGRLTHPLRYDAGTDRYVEVTWDKAFSDIGTTLKSLPCESVVFYSSGHAGLEASYLYALLARVFGNNNLPQSSNMCHETTSVGLQKVIGSPVGTIVWEDLEKADAFFFFGQNPGSNSPRFLHPLQEAKQRGARIVTFNPVVEQGLVSFVNPQSPIDMLTGRETQISDEYLQVRAGGDISAILGLCKVVIEADDVAVANGQKRVLDVAFIDEHTTGFDSFIALVRTTSWADIERESGLTEAAIRRAGEIYISAERVIGVYGMGLTQHSQGAINVAMLVNLLLLRGNIGREGAGCCPVRGHSNVQGQRTVGIAEKTKLIPMDTLKELFDFDPPTEDGTTIVDAVKGLMAGKIKAFISLGGNLVRAVPDQTEMERAWARQELTVIVSTKLNRSHLFPGKQAYIIPCLSRAEIDEQTTGNQAVSIEDSFSHISGSIGKRPPASKHLKSELAIVAGIAKATLAVRPKLKWDEWQGDYSLVRDLIEATYPEDFKDYNARMFQPGGFYRGNAAHERLWKTEEKKAVFTTPTQLNALSFEDADGRFRLVTMRSNDQFNTTIYGYSDRFRGIEGTRDVLLMCESDIATSGLQPGQVVTLVSDFGDGIRRALGGLTVTAHNLPKGTIGTYYPEANVLIAIDHHDEMSKTPASKAIPVRIET</sequence>
<dbReference type="NCBIfam" id="TIGR01701">
    <property type="entry name" value="Fdhalpha-like"/>
    <property type="match status" value="1"/>
</dbReference>
<comment type="similarity">
    <text evidence="3">Belongs to the prokaryotic molybdopterin-containing oxidoreductase family.</text>
</comment>
<dbReference type="InterPro" id="IPR050123">
    <property type="entry name" value="Prok_molybdopt-oxidoreductase"/>
</dbReference>
<comment type="cofactor">
    <cofactor evidence="2">
        <name>[4Fe-4S] cluster</name>
        <dbReference type="ChEBI" id="CHEBI:49883"/>
    </cofactor>
</comment>
<evidence type="ECO:0000256" key="9">
    <source>
        <dbReference type="ARBA" id="ARBA00023014"/>
    </source>
</evidence>
<evidence type="ECO:0000259" key="11">
    <source>
        <dbReference type="Pfam" id="PF01568"/>
    </source>
</evidence>
<dbReference type="GO" id="GO:0051539">
    <property type="term" value="F:4 iron, 4 sulfur cluster binding"/>
    <property type="evidence" value="ECO:0007669"/>
    <property type="project" value="UniProtKB-KW"/>
</dbReference>
<organism evidence="12 13">
    <name type="scientific">Allorhizobium ampelinum (strain ATCC BAA-846 / DSM 112012 / S4)</name>
    <name type="common">Agrobacterium vitis (strain S4)</name>
    <dbReference type="NCBI Taxonomy" id="311402"/>
    <lineage>
        <taxon>Bacteria</taxon>
        <taxon>Pseudomonadati</taxon>
        <taxon>Pseudomonadota</taxon>
        <taxon>Alphaproteobacteria</taxon>
        <taxon>Hyphomicrobiales</taxon>
        <taxon>Rhizobiaceae</taxon>
        <taxon>Rhizobium/Agrobacterium group</taxon>
        <taxon>Allorhizobium</taxon>
        <taxon>Allorhizobium ampelinum</taxon>
    </lineage>
</organism>
<dbReference type="Gene3D" id="3.40.228.10">
    <property type="entry name" value="Dimethylsulfoxide Reductase, domain 2"/>
    <property type="match status" value="1"/>
</dbReference>
<dbReference type="SUPFAM" id="SSF53706">
    <property type="entry name" value="Formate dehydrogenase/DMSO reductase, domains 1-3"/>
    <property type="match status" value="1"/>
</dbReference>
<evidence type="ECO:0000256" key="7">
    <source>
        <dbReference type="ARBA" id="ARBA00023002"/>
    </source>
</evidence>
<dbReference type="InterPro" id="IPR010046">
    <property type="entry name" value="Mopterin_OxRdtse_a_bac"/>
</dbReference>
<evidence type="ECO:0000256" key="2">
    <source>
        <dbReference type="ARBA" id="ARBA00001966"/>
    </source>
</evidence>
<evidence type="ECO:0000256" key="8">
    <source>
        <dbReference type="ARBA" id="ARBA00023004"/>
    </source>
</evidence>
<keyword evidence="12" id="KW-0614">Plasmid</keyword>
<dbReference type="CDD" id="cd02787">
    <property type="entry name" value="MopB_CT_ydeP"/>
    <property type="match status" value="1"/>
</dbReference>
<dbReference type="PANTHER" id="PTHR43105:SF4">
    <property type="entry name" value="PROTEIN YDEP"/>
    <property type="match status" value="1"/>
</dbReference>
<accession>B9K5P0</accession>
<name>B9K5P0_ALLAM</name>
<dbReference type="HOGENOM" id="CLU_000422_16_1_5"/>
<evidence type="ECO:0000256" key="1">
    <source>
        <dbReference type="ARBA" id="ARBA00001942"/>
    </source>
</evidence>
<dbReference type="GO" id="GO:0008863">
    <property type="term" value="F:formate dehydrogenase (NAD+) activity"/>
    <property type="evidence" value="ECO:0007669"/>
    <property type="project" value="InterPro"/>
</dbReference>
<dbReference type="EMBL" id="CP000638">
    <property type="protein sequence ID" value="ACM40188.1"/>
    <property type="molecule type" value="Genomic_DNA"/>
</dbReference>
<dbReference type="InterPro" id="IPR006657">
    <property type="entry name" value="MoPterin_dinucl-bd_dom"/>
</dbReference>
<keyword evidence="9" id="KW-0411">Iron-sulfur</keyword>
<dbReference type="PANTHER" id="PTHR43105">
    <property type="entry name" value="RESPIRATORY NITRATE REDUCTASE"/>
    <property type="match status" value="1"/>
</dbReference>
<dbReference type="InterPro" id="IPR041953">
    <property type="entry name" value="YdeP_MopB"/>
</dbReference>
<dbReference type="Proteomes" id="UP000001596">
    <property type="component" value="Plasmid pAtS4e"/>
</dbReference>
<evidence type="ECO:0000313" key="13">
    <source>
        <dbReference type="Proteomes" id="UP000001596"/>
    </source>
</evidence>
<keyword evidence="13" id="KW-1185">Reference proteome</keyword>
<dbReference type="GO" id="GO:1990204">
    <property type="term" value="C:oxidoreductase complex"/>
    <property type="evidence" value="ECO:0007669"/>
    <property type="project" value="UniProtKB-ARBA"/>
</dbReference>
<comment type="cofactor">
    <cofactor evidence="1">
        <name>Mo-bis(molybdopterin guanine dinucleotide)</name>
        <dbReference type="ChEBI" id="CHEBI:60539"/>
    </cofactor>
</comment>
<keyword evidence="8" id="KW-0408">Iron</keyword>
<dbReference type="SUPFAM" id="SSF50692">
    <property type="entry name" value="ADC-like"/>
    <property type="match status" value="1"/>
</dbReference>
<dbReference type="Gene3D" id="3.40.50.740">
    <property type="match status" value="1"/>
</dbReference>
<dbReference type="KEGG" id="avi:Avi_7586"/>
<evidence type="ECO:0000256" key="3">
    <source>
        <dbReference type="ARBA" id="ARBA00010312"/>
    </source>
</evidence>
<dbReference type="AlphaFoldDB" id="B9K5P0"/>
<dbReference type="InterPro" id="IPR006656">
    <property type="entry name" value="Mopterin_OxRdtase"/>
</dbReference>
<dbReference type="GO" id="GO:0030151">
    <property type="term" value="F:molybdenum ion binding"/>
    <property type="evidence" value="ECO:0007669"/>
    <property type="project" value="InterPro"/>
</dbReference>
<dbReference type="Pfam" id="PF00384">
    <property type="entry name" value="Molybdopterin"/>
    <property type="match status" value="1"/>
</dbReference>
<dbReference type="GO" id="GO:0043546">
    <property type="term" value="F:molybdopterin cofactor binding"/>
    <property type="evidence" value="ECO:0007669"/>
    <property type="project" value="InterPro"/>
</dbReference>
<feature type="domain" description="Molybdopterin dinucleotide-binding" evidence="11">
    <location>
        <begin position="665"/>
        <end position="772"/>
    </location>
</feature>
<geneLocation type="plasmid" evidence="12 13">
    <name>pAtS4e</name>
</geneLocation>
<dbReference type="eggNOG" id="COG0243">
    <property type="taxonomic scope" value="Bacteria"/>
</dbReference>
<evidence type="ECO:0000256" key="6">
    <source>
        <dbReference type="ARBA" id="ARBA00022723"/>
    </source>
</evidence>
<keyword evidence="7" id="KW-0560">Oxidoreductase</keyword>
<keyword evidence="4" id="KW-0004">4Fe-4S</keyword>
<dbReference type="InterPro" id="IPR009010">
    <property type="entry name" value="Asp_de-COase-like_dom_sf"/>
</dbReference>
<dbReference type="GO" id="GO:0045333">
    <property type="term" value="P:cellular respiration"/>
    <property type="evidence" value="ECO:0007669"/>
    <property type="project" value="UniProtKB-ARBA"/>
</dbReference>
<proteinExistence type="inferred from homology"/>
<dbReference type="GO" id="GO:0016020">
    <property type="term" value="C:membrane"/>
    <property type="evidence" value="ECO:0007669"/>
    <property type="project" value="TreeGrafter"/>
</dbReference>
<evidence type="ECO:0000259" key="10">
    <source>
        <dbReference type="Pfam" id="PF00384"/>
    </source>
</evidence>